<dbReference type="SMART" id="SM00342">
    <property type="entry name" value="HTH_ARAC"/>
    <property type="match status" value="1"/>
</dbReference>
<dbReference type="InterPro" id="IPR009057">
    <property type="entry name" value="Homeodomain-like_sf"/>
</dbReference>
<dbReference type="EMBL" id="WUQX01000001">
    <property type="protein sequence ID" value="MXP76060.1"/>
    <property type="molecule type" value="Genomic_DNA"/>
</dbReference>
<keyword evidence="6" id="KW-1185">Reference proteome</keyword>
<evidence type="ECO:0000256" key="3">
    <source>
        <dbReference type="ARBA" id="ARBA00023163"/>
    </source>
</evidence>
<feature type="domain" description="HTH araC/xylS-type" evidence="4">
    <location>
        <begin position="8"/>
        <end position="106"/>
    </location>
</feature>
<dbReference type="PROSITE" id="PS00041">
    <property type="entry name" value="HTH_ARAC_FAMILY_1"/>
    <property type="match status" value="1"/>
</dbReference>
<dbReference type="InterPro" id="IPR018060">
    <property type="entry name" value="HTH_AraC"/>
</dbReference>
<evidence type="ECO:0000313" key="5">
    <source>
        <dbReference type="EMBL" id="MXP76060.1"/>
    </source>
</evidence>
<keyword evidence="1" id="KW-0805">Transcription regulation</keyword>
<evidence type="ECO:0000313" key="6">
    <source>
        <dbReference type="Proteomes" id="UP000460412"/>
    </source>
</evidence>
<dbReference type="SUPFAM" id="SSF55136">
    <property type="entry name" value="Probable bacterial effector-binding domain"/>
    <property type="match status" value="1"/>
</dbReference>
<dbReference type="PROSITE" id="PS01124">
    <property type="entry name" value="HTH_ARAC_FAMILY_2"/>
    <property type="match status" value="1"/>
</dbReference>
<dbReference type="Proteomes" id="UP000460412">
    <property type="component" value="Unassembled WGS sequence"/>
</dbReference>
<dbReference type="InterPro" id="IPR010499">
    <property type="entry name" value="AraC_E-bd"/>
</dbReference>
<dbReference type="AlphaFoldDB" id="A0A7X3SJ68"/>
<dbReference type="PANTHER" id="PTHR40055">
    <property type="entry name" value="TRANSCRIPTIONAL REGULATOR YGIV-RELATED"/>
    <property type="match status" value="1"/>
</dbReference>
<protein>
    <submittedName>
        <fullName evidence="5">AraC family transcriptional regulator</fullName>
    </submittedName>
</protein>
<keyword evidence="3" id="KW-0804">Transcription</keyword>
<dbReference type="SMART" id="SM00871">
    <property type="entry name" value="AraC_E_bind"/>
    <property type="match status" value="1"/>
</dbReference>
<dbReference type="Gene3D" id="1.10.10.60">
    <property type="entry name" value="Homeodomain-like"/>
    <property type="match status" value="2"/>
</dbReference>
<sequence>MITKEVINQAIDYILQHIEEDITLEDVAEYSHFSKYYFSRLFKEQTGESVYGFIKRVKLEQSAFRLKTEQERRITEIGADYGYSSSNYSWAFRKHYSMTPVDWRRQSCFSSMAHPFFHHESWQAESFEVCDSKITIENIPDYYVIYERRFGSYEDLRRDWDGFIEKYQEYITAKTKLLERTYDDPAVTSAGHCLYDVCMSVGEDCALKNTAKIQGGRCIVYHFKGHAKQIYAAYQTIFLVWLPKTSYELDATKSLFDIYHAVDSETMYMELDICIPVKE</sequence>
<dbReference type="Pfam" id="PF06445">
    <property type="entry name" value="GyrI-like"/>
    <property type="match status" value="1"/>
</dbReference>
<evidence type="ECO:0000256" key="1">
    <source>
        <dbReference type="ARBA" id="ARBA00023015"/>
    </source>
</evidence>
<evidence type="ECO:0000256" key="2">
    <source>
        <dbReference type="ARBA" id="ARBA00023125"/>
    </source>
</evidence>
<gene>
    <name evidence="5" type="ORF">GN277_11875</name>
</gene>
<organism evidence="5 6">
    <name type="scientific">Sporofaciens musculi</name>
    <dbReference type="NCBI Taxonomy" id="2681861"/>
    <lineage>
        <taxon>Bacteria</taxon>
        <taxon>Bacillati</taxon>
        <taxon>Bacillota</taxon>
        <taxon>Clostridia</taxon>
        <taxon>Lachnospirales</taxon>
        <taxon>Lachnospiraceae</taxon>
        <taxon>Sporofaciens</taxon>
    </lineage>
</organism>
<dbReference type="InterPro" id="IPR011256">
    <property type="entry name" value="Reg_factor_effector_dom_sf"/>
</dbReference>
<dbReference type="Pfam" id="PF12833">
    <property type="entry name" value="HTH_18"/>
    <property type="match status" value="1"/>
</dbReference>
<dbReference type="RefSeq" id="WP_159751232.1">
    <property type="nucleotide sequence ID" value="NZ_WUQX01000001.1"/>
</dbReference>
<dbReference type="SUPFAM" id="SSF46689">
    <property type="entry name" value="Homeodomain-like"/>
    <property type="match status" value="2"/>
</dbReference>
<dbReference type="InterPro" id="IPR018062">
    <property type="entry name" value="HTH_AraC-typ_CS"/>
</dbReference>
<name>A0A7X3SJ68_9FIRM</name>
<dbReference type="GO" id="GO:0043565">
    <property type="term" value="F:sequence-specific DNA binding"/>
    <property type="evidence" value="ECO:0007669"/>
    <property type="project" value="InterPro"/>
</dbReference>
<proteinExistence type="predicted"/>
<keyword evidence="2" id="KW-0238">DNA-binding</keyword>
<reference evidence="5 6" key="1">
    <citation type="submission" date="2019-12" db="EMBL/GenBank/DDBJ databases">
        <title>Sporaefaciens musculi gen. nov., sp. nov., a novel bacterium isolated from the caecum of an obese mouse.</title>
        <authorList>
            <person name="Rasmussen T.S."/>
            <person name="Streidl T."/>
            <person name="Hitch T.C.A."/>
            <person name="Wortmann E."/>
            <person name="Deptula P."/>
            <person name="Hansen M."/>
            <person name="Nielsen D.S."/>
            <person name="Clavel T."/>
            <person name="Vogensen F.K."/>
        </authorList>
    </citation>
    <scope>NUCLEOTIDE SEQUENCE [LARGE SCALE GENOMIC DNA]</scope>
    <source>
        <strain evidence="5 6">WCA-9-b2</strain>
    </source>
</reference>
<accession>A0A7X3SJ68</accession>
<dbReference type="Gene3D" id="3.20.80.10">
    <property type="entry name" value="Regulatory factor, effector binding domain"/>
    <property type="match status" value="1"/>
</dbReference>
<comment type="caution">
    <text evidence="5">The sequence shown here is derived from an EMBL/GenBank/DDBJ whole genome shotgun (WGS) entry which is preliminary data.</text>
</comment>
<dbReference type="GO" id="GO:0003700">
    <property type="term" value="F:DNA-binding transcription factor activity"/>
    <property type="evidence" value="ECO:0007669"/>
    <property type="project" value="InterPro"/>
</dbReference>
<evidence type="ECO:0000259" key="4">
    <source>
        <dbReference type="PROSITE" id="PS01124"/>
    </source>
</evidence>
<dbReference type="PANTHER" id="PTHR40055:SF1">
    <property type="entry name" value="TRANSCRIPTIONAL REGULATOR YGIV-RELATED"/>
    <property type="match status" value="1"/>
</dbReference>
<dbReference type="InterPro" id="IPR050908">
    <property type="entry name" value="SmbC-like"/>
</dbReference>
<dbReference type="InterPro" id="IPR029442">
    <property type="entry name" value="GyrI-like"/>
</dbReference>